<sequence>MSPVDELHQSLIETLGEYAELWPANGATSDNYYEAYLWALAWAEAKDHFRSSRLVNSGTNNNDIKFRKSPGSYSKKSYTYAEIIDRSNNRTAELHVGIKIRGRSSTWHEFDIVLLQARENSTLEEDGPESGNVFLHIEAKFHKHNLDVGTARSLVGLQRDCPHIRPILASRSALSDSGVNLLRHYLGLNVPGVMPSDQPAETRLREQVKIRLAQWYFEAV</sequence>
<comment type="caution">
    <text evidence="1">The sequence shown here is derived from an EMBL/GenBank/DDBJ whole genome shotgun (WGS) entry which is preliminary data.</text>
</comment>
<dbReference type="EMBL" id="WBVX01000024">
    <property type="protein sequence ID" value="KAB2681146.1"/>
    <property type="molecule type" value="Genomic_DNA"/>
</dbReference>
<gene>
    <name evidence="1" type="ORF">F9L08_19805</name>
</gene>
<name>A0A6L3YD15_9HYPH</name>
<dbReference type="RefSeq" id="WP_151652612.1">
    <property type="nucleotide sequence ID" value="NZ_WBVX01000024.1"/>
</dbReference>
<organism evidence="1 2">
    <name type="scientific">Brucella tritici</name>
    <dbReference type="NCBI Taxonomy" id="94626"/>
    <lineage>
        <taxon>Bacteria</taxon>
        <taxon>Pseudomonadati</taxon>
        <taxon>Pseudomonadota</taxon>
        <taxon>Alphaproteobacteria</taxon>
        <taxon>Hyphomicrobiales</taxon>
        <taxon>Brucellaceae</taxon>
        <taxon>Brucella/Ochrobactrum group</taxon>
        <taxon>Brucella</taxon>
    </lineage>
</organism>
<proteinExistence type="predicted"/>
<accession>A0A6L3YD15</accession>
<evidence type="ECO:0000313" key="1">
    <source>
        <dbReference type="EMBL" id="KAB2681146.1"/>
    </source>
</evidence>
<evidence type="ECO:0000313" key="2">
    <source>
        <dbReference type="Proteomes" id="UP000481643"/>
    </source>
</evidence>
<protein>
    <submittedName>
        <fullName evidence="1">Uncharacterized protein</fullName>
    </submittedName>
</protein>
<reference evidence="1 2" key="1">
    <citation type="submission" date="2019-09" db="EMBL/GenBank/DDBJ databases">
        <title>Taxonomic organization of the family Brucellaceae based on a phylogenomic approach.</title>
        <authorList>
            <person name="Leclercq S."/>
            <person name="Cloeckaert A."/>
            <person name="Zygmunt M.S."/>
        </authorList>
    </citation>
    <scope>NUCLEOTIDE SEQUENCE [LARGE SCALE GENOMIC DNA]</scope>
    <source>
        <strain evidence="1 2">WS1830</strain>
    </source>
</reference>
<dbReference type="AlphaFoldDB" id="A0A6L3YD15"/>
<dbReference type="Proteomes" id="UP000481643">
    <property type="component" value="Unassembled WGS sequence"/>
</dbReference>